<dbReference type="EMBL" id="AF204951">
    <property type="protein sequence ID" value="AAK14574.1"/>
    <property type="molecule type" value="Genomic_DNA"/>
</dbReference>
<organism evidence="1 2">
    <name type="scientific">Ectocarpus siliculosus virus 1 (isolate New Zealand/Kaikoura/1988)</name>
    <name type="common">EsV-1</name>
    <dbReference type="NCBI Taxonomy" id="654926"/>
    <lineage>
        <taxon>Viruses</taxon>
        <taxon>Varidnaviria</taxon>
        <taxon>Bamfordvirae</taxon>
        <taxon>Nucleocytoviricota</taxon>
        <taxon>Megaviricetes</taxon>
        <taxon>Algavirales</taxon>
        <taxon>Phycodnaviridae</taxon>
        <taxon>Phaeovirus</taxon>
        <taxon>Phaeovirus unasiliculosus</taxon>
        <taxon>Ectocarpus siliculosus virus 1</taxon>
    </lineage>
</organism>
<gene>
    <name evidence="1" type="primary">ORF 160</name>
</gene>
<reference evidence="1 2" key="4">
    <citation type="journal article" date="2000" name="Virology">
        <title>The brown algal virus EsV-1 particle contains a putative hybrid histidine kinase.</title>
        <authorList>
            <person name="Delaroque N."/>
            <person name="Wolf S."/>
            <person name="Muller D.G."/>
            <person name="Knippers R."/>
        </authorList>
    </citation>
    <scope>NUCLEOTIDE SEQUENCE [LARGE SCALE GENOMIC DNA]</scope>
    <source>
        <strain evidence="2">Isolate New Zealand/Kaikoura/1988</strain>
    </source>
</reference>
<evidence type="ECO:0000313" key="1">
    <source>
        <dbReference type="EMBL" id="AAK14574.1"/>
    </source>
</evidence>
<evidence type="ECO:0000313" key="2">
    <source>
        <dbReference type="Proteomes" id="UP000000864"/>
    </source>
</evidence>
<keyword evidence="2" id="KW-1185">Reference proteome</keyword>
<dbReference type="Gene3D" id="2.160.20.110">
    <property type="match status" value="2"/>
</dbReference>
<proteinExistence type="predicted"/>
<reference evidence="1 2" key="2">
    <citation type="journal article" date="1998" name="Adv. Virus Res.">
        <title>Viruses in marine brown algae.</title>
        <authorList>
            <person name="Muller D.G."/>
            <person name="Kapp M."/>
            <person name="Knippers R."/>
        </authorList>
    </citation>
    <scope>NUCLEOTIDE SEQUENCE [LARGE SCALE GENOMIC DNA]</scope>
    <source>
        <strain evidence="2">Isolate New Zealand/Kaikoura/1988</strain>
    </source>
</reference>
<reference evidence="1 2" key="1">
    <citation type="journal article" date="1995" name="Virology">
        <title>Coat protein of the Ectocarpus siliculosus virus.</title>
        <authorList>
            <person name="Klein M."/>
            <person name="Lanka S.T."/>
            <person name="Knippers R."/>
            <person name="Muller D.G."/>
        </authorList>
    </citation>
    <scope>NUCLEOTIDE SEQUENCE [LARGE SCALE GENOMIC DNA]</scope>
    <source>
        <strain evidence="2">Isolate New Zealand/Kaikoura/1988</strain>
    </source>
</reference>
<sequence length="1207" mass="127033">MTTVTWTKTGTQYEVSSKQHLLQIMHKGALYTDLGDPPAEYWSESYLQTTDIDLIDDHENITPIGVSIGSITSDSFQGEYDGGCHAISNWSFASGTDTYFAGLFATVSGTLKHVRLDGVWTLSGSAKYNGFLCGYSTSTATILDIEADFSTGTILEFSGEITGVLFGRARGDVYGVTLRGSIYCTGSSTTCAGGVCGYGYYSSMTMIRNLAIFPNGISGLSVGGIAGSAHRTSLTRCVNAMIGDMHGTYRCGGIIGDGSQMSKDCKNVVNSMTGNITGDLSAGGVMGRFATYNSSSDFTEWMNYMSGNITSMTLSCGGIIGTAVDHDTATYYPSLSNSLVAMNGSVDHAVVGDGDTLPLVGVLVDTSFGMTYTSHDYPSDTPLEGYTTDTVFTALPYIPLSGTDSDGTVYEWDFIFANLAGNASYADYTHLSLHTGDVQAPFYADLDLPDNNAMTYLAYANIDNNSLFVDSSLGVNASTASIVYNHSKSEILFGGAFPSTTLTWVKSGAQYEVSTKEHLLQLMHQGLLYVNGNDPPTDYWSASYLQTADIDLIDDHEHITPIGVSTENPFSGDYDGGSYKISNWCSTEASDRTGLFGEVVGGSLKHLRLGGVWTSSGASSYRGFVCGKLDSAVVRDVEGDFAEGTAITNSATHTGTLFGYVNDSEVYGATVRGSVEIEESTNGRTGGVVGHAVGTDVTMCRNVATFTKGITGDSAGGVIGFNDACNLSCLINAMQGNIVGSFAGGVCGQIFSGTNADCVVNSMTGNIEGTSTAGGIVGRVFTRDDNLVFTKLANHMHGDVTSTVAAGGVFGQLSRFSGLTGDISASNSIVAMNGAVEQAVRGTEDFTPSAIDAVVDTGFGMTHAGGDDYASSNTALEGYTTDPSFTELSYFPLVGTDPDGTTYSWDFVFANIGGNASYSDYTHLSLHTGQVSAPLFADFGLSETNTQVYATYAHLGDKALFTDESFTVHDSSADVVFDYSKSTVLFGTAPALICDPRALNIKVLLSSLVDVGAVNKLTYQESGTLNEVVAHENFTDTSKIVSGLKAETTYTIRLYTAAGLGLEYTLLGQDDCTTYANLAKNYDVADFVSASGAYDISDLDDSVSSAMNDLFSTGASVEVAINDSKKSRKTTFVKRGGVISVANEEALLLPFDSSSGATQSATITLSDDTSVTVDFDDQSGSVEIGGVSFTHGQSLILDGKKVTVVDI</sequence>
<protein>
    <submittedName>
        <fullName evidence="1">EsV-1-160</fullName>
    </submittedName>
</protein>
<reference evidence="1 2" key="3">
    <citation type="journal article" date="2000" name="Virology">
        <title>Characterization and immunolocalization of major structural proteins in the brown algal virus EsV-1.</title>
        <authorList>
            <person name="Delaroque N."/>
            <person name="Wolf S."/>
            <person name="Muller D.G."/>
            <person name="Knippers R."/>
        </authorList>
    </citation>
    <scope>NUCLEOTIDE SEQUENCE [LARGE SCALE GENOMIC DNA]</scope>
    <source>
        <strain evidence="2">Isolate New Zealand/Kaikoura/1988</strain>
    </source>
</reference>
<dbReference type="Proteomes" id="UP000000864">
    <property type="component" value="Segment"/>
</dbReference>
<organismHost>
    <name type="scientific">Ectocarpus siliculosus</name>
    <name type="common">Brown alga</name>
    <name type="synonym">Conferva siliculosa</name>
    <dbReference type="NCBI Taxonomy" id="2880"/>
</organismHost>
<accession>Q8QNC2</accession>
<dbReference type="KEGG" id="vg:920720"/>
<name>Q8QNC2_ESV1K</name>